<dbReference type="Pfam" id="PF00135">
    <property type="entry name" value="COesterase"/>
    <property type="match status" value="1"/>
</dbReference>
<feature type="region of interest" description="Disordered" evidence="4">
    <location>
        <begin position="1"/>
        <end position="32"/>
    </location>
</feature>
<dbReference type="GO" id="GO:0016787">
    <property type="term" value="F:hydrolase activity"/>
    <property type="evidence" value="ECO:0007669"/>
    <property type="project" value="UniProtKB-KW"/>
</dbReference>
<organism evidence="6 7">
    <name type="scientific">Nonomuraea deserti</name>
    <dbReference type="NCBI Taxonomy" id="1848322"/>
    <lineage>
        <taxon>Bacteria</taxon>
        <taxon>Bacillati</taxon>
        <taxon>Actinomycetota</taxon>
        <taxon>Actinomycetes</taxon>
        <taxon>Streptosporangiales</taxon>
        <taxon>Streptosporangiaceae</taxon>
        <taxon>Nonomuraea</taxon>
    </lineage>
</organism>
<comment type="caution">
    <text evidence="6">The sequence shown here is derived from an EMBL/GenBank/DDBJ whole genome shotgun (WGS) entry which is preliminary data.</text>
</comment>
<evidence type="ECO:0000256" key="1">
    <source>
        <dbReference type="ARBA" id="ARBA00005964"/>
    </source>
</evidence>
<dbReference type="AlphaFoldDB" id="A0A4R4VCI4"/>
<keyword evidence="7" id="KW-1185">Reference proteome</keyword>
<dbReference type="InterPro" id="IPR019826">
    <property type="entry name" value="Carboxylesterase_B_AS"/>
</dbReference>
<dbReference type="InterPro" id="IPR002018">
    <property type="entry name" value="CarbesteraseB"/>
</dbReference>
<evidence type="ECO:0000259" key="5">
    <source>
        <dbReference type="Pfam" id="PF00135"/>
    </source>
</evidence>
<evidence type="ECO:0000256" key="2">
    <source>
        <dbReference type="ARBA" id="ARBA00022801"/>
    </source>
</evidence>
<evidence type="ECO:0000313" key="7">
    <source>
        <dbReference type="Proteomes" id="UP000295258"/>
    </source>
</evidence>
<proteinExistence type="inferred from homology"/>
<gene>
    <name evidence="6" type="ORF">E1292_22225</name>
</gene>
<reference evidence="6 7" key="1">
    <citation type="submission" date="2019-03" db="EMBL/GenBank/DDBJ databases">
        <title>Draft genome sequences of novel Actinobacteria.</title>
        <authorList>
            <person name="Sahin N."/>
            <person name="Ay H."/>
            <person name="Saygin H."/>
        </authorList>
    </citation>
    <scope>NUCLEOTIDE SEQUENCE [LARGE SCALE GENOMIC DNA]</scope>
    <source>
        <strain evidence="6 7">KC310</strain>
    </source>
</reference>
<dbReference type="PROSITE" id="PS00122">
    <property type="entry name" value="CARBOXYLESTERASE_B_1"/>
    <property type="match status" value="1"/>
</dbReference>
<dbReference type="Proteomes" id="UP000295258">
    <property type="component" value="Unassembled WGS sequence"/>
</dbReference>
<name>A0A4R4VCI4_9ACTN</name>
<keyword evidence="2 3" id="KW-0378">Hydrolase</keyword>
<evidence type="ECO:0000256" key="3">
    <source>
        <dbReference type="RuleBase" id="RU361235"/>
    </source>
</evidence>
<dbReference type="Gene3D" id="3.40.50.1820">
    <property type="entry name" value="alpha/beta hydrolase"/>
    <property type="match status" value="1"/>
</dbReference>
<comment type="similarity">
    <text evidence="1 3">Belongs to the type-B carboxylesterase/lipase family.</text>
</comment>
<dbReference type="EC" id="3.1.1.-" evidence="3"/>
<sequence length="519" mass="54627">MLDPVAGTAPRAEAAELRATGEGMTKTEDSAPEVQVASGRLRGRMDEGAAAFLGIPYAAPPFGPRRMRPPEPPVRWEGERSATDYGPTCPKANDGPESSALFPEVVIPGEECLNLNVWTPDPRRSGLPVLVWIHGGMFTKGSGSVAGYRGTSFARDGVVCVTINYRLGAEGFLRLDDGTVNLGLLDQIAALEWVQGNIAAFGGDPGKVTVAGQSAGAVSVIALMAMPRARGLFRQAITQSGAAAQILTAETAADMASRLAGSLGVAPTREALGRVPVERLTRAASALLREVQTAADPATWESLPFAPVVDGDTLPDHPLDALRRGAGGDVRLLAGWNRDDTRIGLVPTGMIDFVDESILSAAVSALGTPDGTVERYRAARPEAGHGDLLAAVTTDCFVRTPTVQVAEARCAAGVADTWMYRFDHESPSFGGRLGAAHAVEIPYVFDLLDEKSSRALIGDERSQVVADTAHGAWVRFVADGDPGWPRYDLADRSTALIDEGITVVHDPDGAEGWPGAGRH</sequence>
<evidence type="ECO:0000313" key="6">
    <source>
        <dbReference type="EMBL" id="TDD02952.1"/>
    </source>
</evidence>
<accession>A0A4R4VCI4</accession>
<dbReference type="InterPro" id="IPR050309">
    <property type="entry name" value="Type-B_Carboxylest/Lipase"/>
</dbReference>
<dbReference type="PANTHER" id="PTHR11559">
    <property type="entry name" value="CARBOXYLESTERASE"/>
    <property type="match status" value="1"/>
</dbReference>
<dbReference type="InterPro" id="IPR029058">
    <property type="entry name" value="AB_hydrolase_fold"/>
</dbReference>
<dbReference type="SUPFAM" id="SSF53474">
    <property type="entry name" value="alpha/beta-Hydrolases"/>
    <property type="match status" value="1"/>
</dbReference>
<dbReference type="EMBL" id="SMKO01000059">
    <property type="protein sequence ID" value="TDD02952.1"/>
    <property type="molecule type" value="Genomic_DNA"/>
</dbReference>
<protein>
    <recommendedName>
        <fullName evidence="3">Carboxylic ester hydrolase</fullName>
        <ecNumber evidence="3">3.1.1.-</ecNumber>
    </recommendedName>
</protein>
<evidence type="ECO:0000256" key="4">
    <source>
        <dbReference type="SAM" id="MobiDB-lite"/>
    </source>
</evidence>
<feature type="domain" description="Carboxylesterase type B" evidence="5">
    <location>
        <begin position="31"/>
        <end position="483"/>
    </location>
</feature>
<feature type="region of interest" description="Disordered" evidence="4">
    <location>
        <begin position="75"/>
        <end position="97"/>
    </location>
</feature>